<reference evidence="1 2" key="1">
    <citation type="submission" date="2018-06" db="EMBL/GenBank/DDBJ databases">
        <title>OYT1 Genome Sequencing.</title>
        <authorList>
            <person name="Kato S."/>
            <person name="Itoh T."/>
            <person name="Ohkuma M."/>
        </authorList>
    </citation>
    <scope>NUCLEOTIDE SEQUENCE [LARGE SCALE GENOMIC DNA]</scope>
    <source>
        <strain evidence="1 2">OYT1</strain>
    </source>
</reference>
<keyword evidence="2" id="KW-1185">Reference proteome</keyword>
<organism evidence="1 2">
    <name type="scientific">Ferriphaselus amnicola</name>
    <dbReference type="NCBI Taxonomy" id="1188319"/>
    <lineage>
        <taxon>Bacteria</taxon>
        <taxon>Pseudomonadati</taxon>
        <taxon>Pseudomonadota</taxon>
        <taxon>Betaproteobacteria</taxon>
        <taxon>Nitrosomonadales</taxon>
        <taxon>Gallionellaceae</taxon>
        <taxon>Ferriphaselus</taxon>
    </lineage>
</organism>
<evidence type="ECO:0000313" key="2">
    <source>
        <dbReference type="Proteomes" id="UP000033070"/>
    </source>
</evidence>
<evidence type="ECO:0000313" key="1">
    <source>
        <dbReference type="EMBL" id="BBE51582.1"/>
    </source>
</evidence>
<proteinExistence type="predicted"/>
<evidence type="ECO:0008006" key="3">
    <source>
        <dbReference type="Google" id="ProtNLM"/>
    </source>
</evidence>
<name>A0A2Z6GE09_9PROT</name>
<dbReference type="AlphaFoldDB" id="A0A2Z6GE09"/>
<dbReference type="RefSeq" id="WP_062626238.1">
    <property type="nucleotide sequence ID" value="NZ_AP018738.1"/>
</dbReference>
<dbReference type="EMBL" id="AP018738">
    <property type="protein sequence ID" value="BBE51582.1"/>
    <property type="molecule type" value="Genomic_DNA"/>
</dbReference>
<gene>
    <name evidence="1" type="ORF">OYT1_ch2057</name>
</gene>
<protein>
    <recommendedName>
        <fullName evidence="3">Segregation and condensation protein A</fullName>
    </recommendedName>
</protein>
<accession>A0A2Z6GE09</accession>
<sequence length="89" mass="10027">MDIETLSKEQSILRTMRKTLANVVRDVTPLGGRTNPLTADTIEGIKDCFALISERENELAELLNFDQARPYYKDGEQQNAQVISFVKPA</sequence>
<dbReference type="Proteomes" id="UP000033070">
    <property type="component" value="Chromosome"/>
</dbReference>
<dbReference type="STRING" id="1188319.OYT1_01048"/>
<dbReference type="KEGG" id="fam:OYT1_ch2057"/>